<keyword evidence="5 10" id="KW-0732">Signal</keyword>
<evidence type="ECO:0000256" key="7">
    <source>
        <dbReference type="ARBA" id="ARBA00023136"/>
    </source>
</evidence>
<evidence type="ECO:0000256" key="10">
    <source>
        <dbReference type="SAM" id="SignalP"/>
    </source>
</evidence>
<evidence type="ECO:0000256" key="8">
    <source>
        <dbReference type="ARBA" id="ARBA00023170"/>
    </source>
</evidence>
<dbReference type="Pfam" id="PF00593">
    <property type="entry name" value="TonB_dep_Rec_b-barrel"/>
    <property type="match status" value="1"/>
</dbReference>
<dbReference type="GO" id="GO:0015344">
    <property type="term" value="F:siderophore uptake transmembrane transporter activity"/>
    <property type="evidence" value="ECO:0007669"/>
    <property type="project" value="TreeGrafter"/>
</dbReference>
<feature type="signal peptide" evidence="10">
    <location>
        <begin position="1"/>
        <end position="21"/>
    </location>
</feature>
<dbReference type="EMBL" id="CP064939">
    <property type="protein sequence ID" value="QPH41108.1"/>
    <property type="molecule type" value="Genomic_DNA"/>
</dbReference>
<proteinExistence type="predicted"/>
<accession>A0A7S9Q079</accession>
<keyword evidence="9" id="KW-0998">Cell outer membrane</keyword>
<keyword evidence="13" id="KW-1185">Reference proteome</keyword>
<evidence type="ECO:0000256" key="9">
    <source>
        <dbReference type="ARBA" id="ARBA00023237"/>
    </source>
</evidence>
<keyword evidence="7" id="KW-0472">Membrane</keyword>
<dbReference type="Pfam" id="PF13715">
    <property type="entry name" value="CarbopepD_reg_2"/>
    <property type="match status" value="1"/>
</dbReference>
<evidence type="ECO:0000313" key="12">
    <source>
        <dbReference type="EMBL" id="QPH41108.1"/>
    </source>
</evidence>
<keyword evidence="6" id="KW-0798">TonB box</keyword>
<dbReference type="PANTHER" id="PTHR30069:SF29">
    <property type="entry name" value="HEMOGLOBIN AND HEMOGLOBIN-HAPTOGLOBIN-BINDING PROTEIN 1-RELATED"/>
    <property type="match status" value="1"/>
</dbReference>
<dbReference type="RefSeq" id="WP_196100559.1">
    <property type="nucleotide sequence ID" value="NZ_CP064939.1"/>
</dbReference>
<dbReference type="SUPFAM" id="SSF49464">
    <property type="entry name" value="Carboxypeptidase regulatory domain-like"/>
    <property type="match status" value="1"/>
</dbReference>
<dbReference type="InterPro" id="IPR036942">
    <property type="entry name" value="Beta-barrel_TonB_sf"/>
</dbReference>
<keyword evidence="4" id="KW-0812">Transmembrane</keyword>
<evidence type="ECO:0000256" key="5">
    <source>
        <dbReference type="ARBA" id="ARBA00022729"/>
    </source>
</evidence>
<keyword evidence="8 12" id="KW-0675">Receptor</keyword>
<sequence length="771" mass="86510">MLKFSSFIIFFFISFSIKTNAQLVVFQGKVVDKTSNLPISKVLVSFHGKKLYTNDDGKFRLLIAKGENEINFKHISYNSFTLSIFINNNINKDIYLSPKETLLEQVEIKKRITKTDGRLNNFELITNEDLAKKPGFLANPDLLNEIRTLPGVTNGGEGNSGLYIRGGSPGQNLVLFNHSTIYNPSHLLGFFSVFNSTAVRDAKVFKSGIPSQYTGRLSSVIDVSSDASLVDSLQGEASLSILSADANIALPITSNWTVRTSIRKTFMNQSIWPIVNKLSKDRSSINHLEYDFYDLNFSSSLVLSTKDKIFATAYAGGDKFGFELERFGVGNTIDWKNRAASIDWQHQIVKNATVNTTLSYAGYTFNFGLAQEGTAGKINSAIADYDLKSSLKLSLKKHFIKTGFSYVRHRFVPNTADVTVGNVNLDLGGANIYKANESAIFINDAINLGANLSLNVGLRATYYQQSKLSNVDRAEQKDSEYDKLFLEPNLNLAYQIAKSTTLKFSFSKNTQTLHLIPVAASNFPVDFWIPSTQEMPPEKGIQLSLGMFKNWDNGFEAYVDVYYKKMNNIIEFNGGVTNLLDNLTIEDHVFSGSGKIYGAEFFAKKSIGKFDAAVGYTISKNRRIFSEINGGRPFPFKYDRTHDGNVSANYQLNKRWKLSAYFTYATGNAYTVPISRYIISGSIINEYGEFNASRMPVYHRLDLAGHFQIKKTRRFSSELSLAIYNVYSRKNPIFDYFQFNGDFKTSVSVQKKSIALLPILPAISYKISFRK</sequence>
<comment type="subcellular location">
    <subcellularLocation>
        <location evidence="1">Cell outer membrane</location>
        <topology evidence="1">Multi-pass membrane protein</topology>
    </subcellularLocation>
</comment>
<keyword evidence="3" id="KW-1134">Transmembrane beta strand</keyword>
<keyword evidence="2" id="KW-0813">Transport</keyword>
<dbReference type="Gene3D" id="2.40.170.20">
    <property type="entry name" value="TonB-dependent receptor, beta-barrel domain"/>
    <property type="match status" value="1"/>
</dbReference>
<dbReference type="Gene3D" id="2.60.40.1120">
    <property type="entry name" value="Carboxypeptidase-like, regulatory domain"/>
    <property type="match status" value="1"/>
</dbReference>
<evidence type="ECO:0000259" key="11">
    <source>
        <dbReference type="Pfam" id="PF00593"/>
    </source>
</evidence>
<dbReference type="GO" id="GO:0044718">
    <property type="term" value="P:siderophore transmembrane transport"/>
    <property type="evidence" value="ECO:0007669"/>
    <property type="project" value="TreeGrafter"/>
</dbReference>
<gene>
    <name evidence="12" type="ORF">IZT61_07560</name>
</gene>
<evidence type="ECO:0000313" key="13">
    <source>
        <dbReference type="Proteomes" id="UP000594759"/>
    </source>
</evidence>
<evidence type="ECO:0000256" key="6">
    <source>
        <dbReference type="ARBA" id="ARBA00023077"/>
    </source>
</evidence>
<feature type="domain" description="TonB-dependent receptor-like beta-barrel" evidence="11">
    <location>
        <begin position="278"/>
        <end position="726"/>
    </location>
</feature>
<dbReference type="Proteomes" id="UP000594759">
    <property type="component" value="Chromosome"/>
</dbReference>
<reference evidence="12 13" key="1">
    <citation type="submission" date="2020-11" db="EMBL/GenBank/DDBJ databases">
        <title>Pedobacter endophytica, an endophytic bacteria isolated form Carex pumila.</title>
        <authorList>
            <person name="Peng Y."/>
            <person name="Jiang L."/>
            <person name="Lee J."/>
        </authorList>
    </citation>
    <scope>NUCLEOTIDE SEQUENCE [LARGE SCALE GENOMIC DNA]</scope>
    <source>
        <strain evidence="12 13">JBR3-12</strain>
    </source>
</reference>
<name>A0A7S9Q079_9SPHI</name>
<feature type="chain" id="PRO_5032438219" evidence="10">
    <location>
        <begin position="22"/>
        <end position="771"/>
    </location>
</feature>
<evidence type="ECO:0000256" key="2">
    <source>
        <dbReference type="ARBA" id="ARBA00022448"/>
    </source>
</evidence>
<evidence type="ECO:0000256" key="3">
    <source>
        <dbReference type="ARBA" id="ARBA00022452"/>
    </source>
</evidence>
<dbReference type="InterPro" id="IPR000531">
    <property type="entry name" value="Beta-barrel_TonB"/>
</dbReference>
<evidence type="ECO:0000256" key="1">
    <source>
        <dbReference type="ARBA" id="ARBA00004571"/>
    </source>
</evidence>
<dbReference type="PANTHER" id="PTHR30069">
    <property type="entry name" value="TONB-DEPENDENT OUTER MEMBRANE RECEPTOR"/>
    <property type="match status" value="1"/>
</dbReference>
<evidence type="ECO:0000256" key="4">
    <source>
        <dbReference type="ARBA" id="ARBA00022692"/>
    </source>
</evidence>
<dbReference type="KEGG" id="pex:IZT61_07560"/>
<dbReference type="SUPFAM" id="SSF56935">
    <property type="entry name" value="Porins"/>
    <property type="match status" value="1"/>
</dbReference>
<organism evidence="12 13">
    <name type="scientific">Pedobacter endophyticus</name>
    <dbReference type="NCBI Taxonomy" id="2789740"/>
    <lineage>
        <taxon>Bacteria</taxon>
        <taxon>Pseudomonadati</taxon>
        <taxon>Bacteroidota</taxon>
        <taxon>Sphingobacteriia</taxon>
        <taxon>Sphingobacteriales</taxon>
        <taxon>Sphingobacteriaceae</taxon>
        <taxon>Pedobacter</taxon>
    </lineage>
</organism>
<dbReference type="InterPro" id="IPR008969">
    <property type="entry name" value="CarboxyPept-like_regulatory"/>
</dbReference>
<dbReference type="AlphaFoldDB" id="A0A7S9Q079"/>
<dbReference type="GO" id="GO:0009279">
    <property type="term" value="C:cell outer membrane"/>
    <property type="evidence" value="ECO:0007669"/>
    <property type="project" value="UniProtKB-SubCell"/>
</dbReference>
<dbReference type="InterPro" id="IPR039426">
    <property type="entry name" value="TonB-dep_rcpt-like"/>
</dbReference>
<protein>
    <submittedName>
        <fullName evidence="12">TonB-dependent receptor</fullName>
    </submittedName>
</protein>